<reference evidence="1" key="1">
    <citation type="submission" date="2018-05" db="EMBL/GenBank/DDBJ databases">
        <authorList>
            <person name="Lanie J.A."/>
            <person name="Ng W.-L."/>
            <person name="Kazmierczak K.M."/>
            <person name="Andrzejewski T.M."/>
            <person name="Davidsen T.M."/>
            <person name="Wayne K.J."/>
            <person name="Tettelin H."/>
            <person name="Glass J.I."/>
            <person name="Rusch D."/>
            <person name="Podicherti R."/>
            <person name="Tsui H.-C.T."/>
            <person name="Winkler M.E."/>
        </authorList>
    </citation>
    <scope>NUCLEOTIDE SEQUENCE</scope>
</reference>
<dbReference type="PROSITE" id="PS51257">
    <property type="entry name" value="PROKAR_LIPOPROTEIN"/>
    <property type="match status" value="1"/>
</dbReference>
<feature type="non-terminal residue" evidence="1">
    <location>
        <position position="140"/>
    </location>
</feature>
<gene>
    <name evidence="1" type="ORF">METZ01_LOCUS500486</name>
</gene>
<organism evidence="1">
    <name type="scientific">marine metagenome</name>
    <dbReference type="NCBI Taxonomy" id="408172"/>
    <lineage>
        <taxon>unclassified sequences</taxon>
        <taxon>metagenomes</taxon>
        <taxon>ecological metagenomes</taxon>
    </lineage>
</organism>
<name>A0A383DSY0_9ZZZZ</name>
<dbReference type="AlphaFoldDB" id="A0A383DSY0"/>
<accession>A0A383DSY0</accession>
<proteinExistence type="predicted"/>
<dbReference type="EMBL" id="UINC01219935">
    <property type="protein sequence ID" value="SVE47632.1"/>
    <property type="molecule type" value="Genomic_DNA"/>
</dbReference>
<sequence>MKIISTTLVGACLLSALACGTIEQANHRNPGPVHAATTPLFSQEQAEAIIREFTETYAKLGEPKIDVRVNPPVGVPVAAAPLTPDELATQQTKREVERLFGRPLRFAGATLVDADLSNQSEVTFEVLISARKLGGENSKS</sequence>
<evidence type="ECO:0000313" key="1">
    <source>
        <dbReference type="EMBL" id="SVE47632.1"/>
    </source>
</evidence>
<protein>
    <submittedName>
        <fullName evidence="1">Uncharacterized protein</fullName>
    </submittedName>
</protein>